<dbReference type="GO" id="GO:0005576">
    <property type="term" value="C:extracellular region"/>
    <property type="evidence" value="ECO:0007669"/>
    <property type="project" value="UniProtKB-ARBA"/>
</dbReference>
<dbReference type="STRING" id="62062.ENSHHUP00000082374"/>
<evidence type="ECO:0000313" key="12">
    <source>
        <dbReference type="Ensembl" id="ENSHHUP00000082374.1"/>
    </source>
</evidence>
<reference evidence="12" key="3">
    <citation type="submission" date="2025-09" db="UniProtKB">
        <authorList>
            <consortium name="Ensembl"/>
        </authorList>
    </citation>
    <scope>IDENTIFICATION</scope>
</reference>
<dbReference type="Proteomes" id="UP000314982">
    <property type="component" value="Unassembled WGS sequence"/>
</dbReference>
<evidence type="ECO:0000256" key="9">
    <source>
        <dbReference type="PROSITE-ProRule" id="PRU00460"/>
    </source>
</evidence>
<keyword evidence="5 8" id="KW-1015">Disulfide bond</keyword>
<dbReference type="PROSITE" id="PS01248">
    <property type="entry name" value="EGF_LAM_1"/>
    <property type="match status" value="2"/>
</dbReference>
<evidence type="ECO:0000256" key="8">
    <source>
        <dbReference type="PROSITE-ProRule" id="PRU00076"/>
    </source>
</evidence>
<dbReference type="SUPFAM" id="SSF57196">
    <property type="entry name" value="EGF/Laminin"/>
    <property type="match status" value="2"/>
</dbReference>
<evidence type="ECO:0000256" key="7">
    <source>
        <dbReference type="ARBA" id="ARBA00023292"/>
    </source>
</evidence>
<comment type="subcellular location">
    <subcellularLocation>
        <location evidence="1">Secreted</location>
        <location evidence="1">Extracellular space</location>
        <location evidence="1">Extracellular matrix</location>
        <location evidence="1">Basement membrane</location>
    </subcellularLocation>
</comment>
<keyword evidence="4" id="KW-0272">Extracellular matrix</keyword>
<keyword evidence="8" id="KW-0245">EGF-like domain</keyword>
<evidence type="ECO:0000256" key="5">
    <source>
        <dbReference type="ARBA" id="ARBA00023157"/>
    </source>
</evidence>
<dbReference type="CDD" id="cd00055">
    <property type="entry name" value="EGF_Lam"/>
    <property type="match status" value="2"/>
</dbReference>
<proteinExistence type="predicted"/>
<evidence type="ECO:0000256" key="2">
    <source>
        <dbReference type="ARBA" id="ARBA00022729"/>
    </source>
</evidence>
<feature type="disulfide bond" evidence="8">
    <location>
        <begin position="5"/>
        <end position="14"/>
    </location>
</feature>
<dbReference type="PROSITE" id="PS50026">
    <property type="entry name" value="EGF_3"/>
    <property type="match status" value="1"/>
</dbReference>
<feature type="disulfide bond" evidence="9">
    <location>
        <begin position="72"/>
        <end position="86"/>
    </location>
</feature>
<keyword evidence="6" id="KW-0325">Glycoprotein</keyword>
<protein>
    <recommendedName>
        <fullName evidence="14">Laminin EGF-like domain-containing protein</fullName>
    </recommendedName>
</protein>
<feature type="domain" description="EGF-like" evidence="10">
    <location>
        <begin position="1"/>
        <end position="15"/>
    </location>
</feature>
<dbReference type="GO" id="GO:0007411">
    <property type="term" value="P:axon guidance"/>
    <property type="evidence" value="ECO:0007669"/>
    <property type="project" value="TreeGrafter"/>
</dbReference>
<evidence type="ECO:0000256" key="3">
    <source>
        <dbReference type="ARBA" id="ARBA00022737"/>
    </source>
</evidence>
<keyword evidence="4" id="KW-0964">Secreted</keyword>
<dbReference type="PROSITE" id="PS50027">
    <property type="entry name" value="EGF_LAM_2"/>
    <property type="match status" value="2"/>
</dbReference>
<dbReference type="SMART" id="SM00180">
    <property type="entry name" value="EGF_Lam"/>
    <property type="match status" value="2"/>
</dbReference>
<reference evidence="12" key="2">
    <citation type="submission" date="2025-08" db="UniProtKB">
        <authorList>
            <consortium name="Ensembl"/>
        </authorList>
    </citation>
    <scope>IDENTIFICATION</scope>
</reference>
<dbReference type="GO" id="GO:0009888">
    <property type="term" value="P:tissue development"/>
    <property type="evidence" value="ECO:0007669"/>
    <property type="project" value="TreeGrafter"/>
</dbReference>
<feature type="domain" description="Laminin EGF-like" evidence="11">
    <location>
        <begin position="1"/>
        <end position="34"/>
    </location>
</feature>
<dbReference type="InterPro" id="IPR000742">
    <property type="entry name" value="EGF"/>
</dbReference>
<dbReference type="AlphaFoldDB" id="A0A4W5RDH4"/>
<dbReference type="PANTHER" id="PTHR10574:SF406">
    <property type="entry name" value="LAMININ SUBUNIT ALPHA 5"/>
    <property type="match status" value="1"/>
</dbReference>
<evidence type="ECO:0000256" key="6">
    <source>
        <dbReference type="ARBA" id="ARBA00023180"/>
    </source>
</evidence>
<keyword evidence="4" id="KW-0084">Basement membrane</keyword>
<reference evidence="13" key="1">
    <citation type="submission" date="2018-06" db="EMBL/GenBank/DDBJ databases">
        <title>Genome assembly of Danube salmon.</title>
        <authorList>
            <person name="Macqueen D.J."/>
            <person name="Gundappa M.K."/>
        </authorList>
    </citation>
    <scope>NUCLEOTIDE SEQUENCE [LARGE SCALE GENOMIC DNA]</scope>
</reference>
<dbReference type="GO" id="GO:0005604">
    <property type="term" value="C:basement membrane"/>
    <property type="evidence" value="ECO:0007669"/>
    <property type="project" value="UniProtKB-SubCell"/>
</dbReference>
<evidence type="ECO:0000256" key="4">
    <source>
        <dbReference type="ARBA" id="ARBA00022869"/>
    </source>
</evidence>
<sequence length="91" mass="9657">MQCLCMPGYAGAQCQRCAPGFYGNPMVIGSTCQPCHCHDNTDPNMLFSDCDGLTGECHSCMHNTAGTHCEICGPGFYGDAVTARNCTSKPN</sequence>
<dbReference type="InterPro" id="IPR050440">
    <property type="entry name" value="Laminin/Netrin_ECM"/>
</dbReference>
<dbReference type="Gene3D" id="2.10.25.10">
    <property type="entry name" value="Laminin"/>
    <property type="match status" value="2"/>
</dbReference>
<keyword evidence="3" id="KW-0677">Repeat</keyword>
<feature type="domain" description="Laminin EGF-like" evidence="11">
    <location>
        <begin position="35"/>
        <end position="88"/>
    </location>
</feature>
<dbReference type="PANTHER" id="PTHR10574">
    <property type="entry name" value="NETRIN/LAMININ-RELATED"/>
    <property type="match status" value="1"/>
</dbReference>
<name>A0A4W5RDH4_9TELE</name>
<evidence type="ECO:0000259" key="10">
    <source>
        <dbReference type="PROSITE" id="PS50026"/>
    </source>
</evidence>
<keyword evidence="13" id="KW-1185">Reference proteome</keyword>
<dbReference type="GeneTree" id="ENSGT00940000156537"/>
<dbReference type="Pfam" id="PF00053">
    <property type="entry name" value="EGF_laminin"/>
    <property type="match status" value="2"/>
</dbReference>
<keyword evidence="7 9" id="KW-0424">Laminin EGF-like domain</keyword>
<dbReference type="InterPro" id="IPR002049">
    <property type="entry name" value="LE_dom"/>
</dbReference>
<dbReference type="GO" id="GO:0005201">
    <property type="term" value="F:extracellular matrix structural constituent"/>
    <property type="evidence" value="ECO:0007669"/>
    <property type="project" value="TreeGrafter"/>
</dbReference>
<evidence type="ECO:0000259" key="11">
    <source>
        <dbReference type="PROSITE" id="PS50027"/>
    </source>
</evidence>
<evidence type="ECO:0008006" key="14">
    <source>
        <dbReference type="Google" id="ProtNLM"/>
    </source>
</evidence>
<comment type="caution">
    <text evidence="8">Lacks conserved residue(s) required for the propagation of feature annotation.</text>
</comment>
<evidence type="ECO:0000256" key="1">
    <source>
        <dbReference type="ARBA" id="ARBA00004302"/>
    </source>
</evidence>
<organism evidence="12 13">
    <name type="scientific">Hucho hucho</name>
    <name type="common">huchen</name>
    <dbReference type="NCBI Taxonomy" id="62062"/>
    <lineage>
        <taxon>Eukaryota</taxon>
        <taxon>Metazoa</taxon>
        <taxon>Chordata</taxon>
        <taxon>Craniata</taxon>
        <taxon>Vertebrata</taxon>
        <taxon>Euteleostomi</taxon>
        <taxon>Actinopterygii</taxon>
        <taxon>Neopterygii</taxon>
        <taxon>Teleostei</taxon>
        <taxon>Protacanthopterygii</taxon>
        <taxon>Salmoniformes</taxon>
        <taxon>Salmonidae</taxon>
        <taxon>Salmoninae</taxon>
        <taxon>Hucho</taxon>
    </lineage>
</organism>
<accession>A0A4W5RDH4</accession>
<dbReference type="FunFam" id="2.10.25.10:FF:000051">
    <property type="entry name" value="Laminin subunit alpha 4"/>
    <property type="match status" value="1"/>
</dbReference>
<dbReference type="PROSITE" id="PS00022">
    <property type="entry name" value="EGF_1"/>
    <property type="match status" value="1"/>
</dbReference>
<dbReference type="Ensembl" id="ENSHHUT00000084980.1">
    <property type="protein sequence ID" value="ENSHHUP00000082374.1"/>
    <property type="gene ID" value="ENSHHUG00000047877.1"/>
</dbReference>
<keyword evidence="2" id="KW-0732">Signal</keyword>
<evidence type="ECO:0000313" key="13">
    <source>
        <dbReference type="Proteomes" id="UP000314982"/>
    </source>
</evidence>
<dbReference type="GO" id="GO:0009887">
    <property type="term" value="P:animal organ morphogenesis"/>
    <property type="evidence" value="ECO:0007669"/>
    <property type="project" value="TreeGrafter"/>
</dbReference>
<feature type="disulfide bond" evidence="9">
    <location>
        <begin position="60"/>
        <end position="69"/>
    </location>
</feature>